<keyword evidence="1" id="KW-0812">Transmembrane</keyword>
<feature type="transmembrane region" description="Helical" evidence="1">
    <location>
        <begin position="108"/>
        <end position="126"/>
    </location>
</feature>
<keyword evidence="3" id="KW-1185">Reference proteome</keyword>
<dbReference type="EMBL" id="CAHIKZ030002188">
    <property type="protein sequence ID" value="CAE1282533.1"/>
    <property type="molecule type" value="Genomic_DNA"/>
</dbReference>
<gene>
    <name evidence="2" type="ORF">SPHA_43515</name>
</gene>
<feature type="transmembrane region" description="Helical" evidence="1">
    <location>
        <begin position="79"/>
        <end position="102"/>
    </location>
</feature>
<dbReference type="Proteomes" id="UP000597762">
    <property type="component" value="Unassembled WGS sequence"/>
</dbReference>
<comment type="caution">
    <text evidence="2">The sequence shown here is derived from an EMBL/GenBank/DDBJ whole genome shotgun (WGS) entry which is preliminary data.</text>
</comment>
<feature type="transmembrane region" description="Helical" evidence="1">
    <location>
        <begin position="12"/>
        <end position="32"/>
    </location>
</feature>
<reference evidence="2" key="1">
    <citation type="submission" date="2021-01" db="EMBL/GenBank/DDBJ databases">
        <authorList>
            <person name="Li R."/>
            <person name="Bekaert M."/>
        </authorList>
    </citation>
    <scope>NUCLEOTIDE SEQUENCE</scope>
    <source>
        <strain evidence="2">Farmed</strain>
    </source>
</reference>
<accession>A0A812CXX2</accession>
<proteinExistence type="predicted"/>
<keyword evidence="1" id="KW-1133">Transmembrane helix</keyword>
<dbReference type="AlphaFoldDB" id="A0A812CXX2"/>
<keyword evidence="1" id="KW-0472">Membrane</keyword>
<evidence type="ECO:0000256" key="1">
    <source>
        <dbReference type="SAM" id="Phobius"/>
    </source>
</evidence>
<organism evidence="2 3">
    <name type="scientific">Acanthosepion pharaonis</name>
    <name type="common">Pharaoh cuttlefish</name>
    <name type="synonym">Sepia pharaonis</name>
    <dbReference type="NCBI Taxonomy" id="158019"/>
    <lineage>
        <taxon>Eukaryota</taxon>
        <taxon>Metazoa</taxon>
        <taxon>Spiralia</taxon>
        <taxon>Lophotrochozoa</taxon>
        <taxon>Mollusca</taxon>
        <taxon>Cephalopoda</taxon>
        <taxon>Coleoidea</taxon>
        <taxon>Decapodiformes</taxon>
        <taxon>Sepiida</taxon>
        <taxon>Sepiina</taxon>
        <taxon>Sepiidae</taxon>
        <taxon>Acanthosepion</taxon>
    </lineage>
</organism>
<sequence length="179" mass="21356">MARHILSILFSFFFSFFYLSFYFSQSLFHYVLFSAARPLYLCLFFSFSFFQTTFSVYLSKISGSFFSISLLNSLFEHNFYLFLSLYLCLFLFVSFSFFLIIISLSFDFRILNIFFLFLSILSFYEAHNIYISHFELNSFSLSISPFSQDYLYQNDIYKRKGCFNFGFSCRKGTKNIHPA</sequence>
<evidence type="ECO:0000313" key="3">
    <source>
        <dbReference type="Proteomes" id="UP000597762"/>
    </source>
</evidence>
<feature type="transmembrane region" description="Helical" evidence="1">
    <location>
        <begin position="38"/>
        <end position="58"/>
    </location>
</feature>
<name>A0A812CXX2_ACAPH</name>
<evidence type="ECO:0000313" key="2">
    <source>
        <dbReference type="EMBL" id="CAE1282533.1"/>
    </source>
</evidence>
<protein>
    <submittedName>
        <fullName evidence="2">Uncharacterized protein</fullName>
    </submittedName>
</protein>